<comment type="caution">
    <text evidence="1">The sequence shown here is derived from an EMBL/GenBank/DDBJ whole genome shotgun (WGS) entry which is preliminary data.</text>
</comment>
<name>A0A699ZH87_HAELA</name>
<evidence type="ECO:0000313" key="1">
    <source>
        <dbReference type="EMBL" id="GFH21315.1"/>
    </source>
</evidence>
<dbReference type="AlphaFoldDB" id="A0A699ZH87"/>
<dbReference type="EMBL" id="BLLF01001804">
    <property type="protein sequence ID" value="GFH21315.1"/>
    <property type="molecule type" value="Genomic_DNA"/>
</dbReference>
<dbReference type="Proteomes" id="UP000485058">
    <property type="component" value="Unassembled WGS sequence"/>
</dbReference>
<keyword evidence="2" id="KW-1185">Reference proteome</keyword>
<proteinExistence type="predicted"/>
<organism evidence="1 2">
    <name type="scientific">Haematococcus lacustris</name>
    <name type="common">Green alga</name>
    <name type="synonym">Haematococcus pluvialis</name>
    <dbReference type="NCBI Taxonomy" id="44745"/>
    <lineage>
        <taxon>Eukaryota</taxon>
        <taxon>Viridiplantae</taxon>
        <taxon>Chlorophyta</taxon>
        <taxon>core chlorophytes</taxon>
        <taxon>Chlorophyceae</taxon>
        <taxon>CS clade</taxon>
        <taxon>Chlamydomonadales</taxon>
        <taxon>Haematococcaceae</taxon>
        <taxon>Haematococcus</taxon>
    </lineage>
</organism>
<sequence length="115" mass="12873">MQTSCKEVFILFDRSIRILSRAPILVMLSSSQLTEETIVRDEVVVAVFSAGRCAWKWYGSPGSAVVTGMLASQCSRGETLVLCTLRSLEVQGCEAQEPRRMCLYDWMQRCLCLTA</sequence>
<evidence type="ECO:0000313" key="2">
    <source>
        <dbReference type="Proteomes" id="UP000485058"/>
    </source>
</evidence>
<reference evidence="1 2" key="1">
    <citation type="submission" date="2020-02" db="EMBL/GenBank/DDBJ databases">
        <title>Draft genome sequence of Haematococcus lacustris strain NIES-144.</title>
        <authorList>
            <person name="Morimoto D."/>
            <person name="Nakagawa S."/>
            <person name="Yoshida T."/>
            <person name="Sawayama S."/>
        </authorList>
    </citation>
    <scope>NUCLEOTIDE SEQUENCE [LARGE SCALE GENOMIC DNA]</scope>
    <source>
        <strain evidence="1 2">NIES-144</strain>
    </source>
</reference>
<protein>
    <submittedName>
        <fullName evidence="1">Uncharacterized protein</fullName>
    </submittedName>
</protein>
<accession>A0A699ZH87</accession>
<gene>
    <name evidence="1" type="ORF">HaLaN_18591</name>
</gene>